<dbReference type="InterPro" id="IPR001810">
    <property type="entry name" value="F-box_dom"/>
</dbReference>
<protein>
    <recommendedName>
        <fullName evidence="1">F-box domain-containing protein</fullName>
    </recommendedName>
</protein>
<dbReference type="InterPro" id="IPR032675">
    <property type="entry name" value="LRR_dom_sf"/>
</dbReference>
<sequence>MAFSNTAEERDLDHCLEFSVTLPSELWLVIFTKFHPVYDDLFSLSLVCRKWRSLIVTNPYPSLWEKIVVKNIRNCRLENTFLLRFKNILKRFSSRVKLIRLQKCHELFTDILLLYAPSLSVLSTLEIAGMPWSKRLLQELRCWKSLRSVFLEASCIPDGIFNEDDLRYVAESFPHVRNLSLQYSVINNSHAVAAVKEVVYSKFSNHITCLLLERARMDTTDLRDIVKQCQGLKTFSYGNDQIHGLPSIQQLQLTSKSLVEIELFQVGDFAKFHFVLPHLKTLILNGCTSVCEMSIDAPALRTLHLLLCVEVRNLNGIHANSLNELKIRRCNSLMPEGLASLLLRNPGINTLELEVSWTSLQIDHHSGPSVENVTVVDNGERLTAVDIQCPKLKYILIKKSSSRSTILKVVSISSRNITRVILHDVPYLRKVNIDANNVQYLEVNFERRLDYVKPFEFTKLNLSCRSFPVVIDHLVLKRYNLKALVFSMCNVHHISMEHCNLDCPIGNVIFQCGKTESLTLRNCYGSCQLNLSSDYLRKLHVISCTSLLVDHINLACPSLEVLSVSGLSSLPSQQEINFIASNVRELSPFLGIVQYSH</sequence>
<evidence type="ECO:0000313" key="2">
    <source>
        <dbReference type="EMBL" id="KAK2557215.1"/>
    </source>
</evidence>
<organism evidence="2 3">
    <name type="scientific">Acropora cervicornis</name>
    <name type="common">Staghorn coral</name>
    <dbReference type="NCBI Taxonomy" id="6130"/>
    <lineage>
        <taxon>Eukaryota</taxon>
        <taxon>Metazoa</taxon>
        <taxon>Cnidaria</taxon>
        <taxon>Anthozoa</taxon>
        <taxon>Hexacorallia</taxon>
        <taxon>Scleractinia</taxon>
        <taxon>Astrocoeniina</taxon>
        <taxon>Acroporidae</taxon>
        <taxon>Acropora</taxon>
    </lineage>
</organism>
<dbReference type="PANTHER" id="PTHR13318">
    <property type="entry name" value="PARTNER OF PAIRED, ISOFORM B-RELATED"/>
    <property type="match status" value="1"/>
</dbReference>
<dbReference type="SUPFAM" id="SSF52058">
    <property type="entry name" value="L domain-like"/>
    <property type="match status" value="1"/>
</dbReference>
<reference evidence="2" key="2">
    <citation type="journal article" date="2023" name="Science">
        <title>Genomic signatures of disease resistance in endangered staghorn corals.</title>
        <authorList>
            <person name="Vollmer S.V."/>
            <person name="Selwyn J.D."/>
            <person name="Despard B.A."/>
            <person name="Roesel C.L."/>
        </authorList>
    </citation>
    <scope>NUCLEOTIDE SEQUENCE</scope>
    <source>
        <strain evidence="2">K2</strain>
    </source>
</reference>
<dbReference type="GO" id="GO:0031146">
    <property type="term" value="P:SCF-dependent proteasomal ubiquitin-dependent protein catabolic process"/>
    <property type="evidence" value="ECO:0007669"/>
    <property type="project" value="TreeGrafter"/>
</dbReference>
<evidence type="ECO:0000313" key="3">
    <source>
        <dbReference type="Proteomes" id="UP001249851"/>
    </source>
</evidence>
<dbReference type="PANTHER" id="PTHR13318:SF190">
    <property type="entry name" value="PARTNER OF PAIRED, ISOFORM B"/>
    <property type="match status" value="1"/>
</dbReference>
<name>A0AAD9QAC7_ACRCE</name>
<dbReference type="SUPFAM" id="SSF81383">
    <property type="entry name" value="F-box domain"/>
    <property type="match status" value="1"/>
</dbReference>
<dbReference type="GO" id="GO:0019005">
    <property type="term" value="C:SCF ubiquitin ligase complex"/>
    <property type="evidence" value="ECO:0007669"/>
    <property type="project" value="TreeGrafter"/>
</dbReference>
<reference evidence="2" key="1">
    <citation type="journal article" date="2023" name="G3 (Bethesda)">
        <title>Whole genome assembly and annotation of the endangered Caribbean coral Acropora cervicornis.</title>
        <authorList>
            <person name="Selwyn J.D."/>
            <person name="Vollmer S.V."/>
        </authorList>
    </citation>
    <scope>NUCLEOTIDE SEQUENCE</scope>
    <source>
        <strain evidence="2">K2</strain>
    </source>
</reference>
<dbReference type="InterPro" id="IPR036047">
    <property type="entry name" value="F-box-like_dom_sf"/>
</dbReference>
<dbReference type="Pfam" id="PF12937">
    <property type="entry name" value="F-box-like"/>
    <property type="match status" value="1"/>
</dbReference>
<proteinExistence type="predicted"/>
<dbReference type="AlphaFoldDB" id="A0AAD9QAC7"/>
<evidence type="ECO:0000259" key="1">
    <source>
        <dbReference type="Pfam" id="PF12937"/>
    </source>
</evidence>
<dbReference type="EMBL" id="JARQWQ010000051">
    <property type="protein sequence ID" value="KAK2557215.1"/>
    <property type="molecule type" value="Genomic_DNA"/>
</dbReference>
<gene>
    <name evidence="2" type="ORF">P5673_020701</name>
</gene>
<dbReference type="Proteomes" id="UP001249851">
    <property type="component" value="Unassembled WGS sequence"/>
</dbReference>
<dbReference type="Gene3D" id="3.80.10.10">
    <property type="entry name" value="Ribonuclease Inhibitor"/>
    <property type="match status" value="1"/>
</dbReference>
<comment type="caution">
    <text evidence="2">The sequence shown here is derived from an EMBL/GenBank/DDBJ whole genome shotgun (WGS) entry which is preliminary data.</text>
</comment>
<keyword evidence="3" id="KW-1185">Reference proteome</keyword>
<dbReference type="Gene3D" id="1.20.1280.50">
    <property type="match status" value="1"/>
</dbReference>
<dbReference type="SUPFAM" id="SSF52047">
    <property type="entry name" value="RNI-like"/>
    <property type="match status" value="1"/>
</dbReference>
<feature type="domain" description="F-box" evidence="1">
    <location>
        <begin position="21"/>
        <end position="68"/>
    </location>
</feature>
<accession>A0AAD9QAC7</accession>